<name>A0AA43XJB8_9CLOT</name>
<evidence type="ECO:0000256" key="3">
    <source>
        <dbReference type="ARBA" id="ARBA00022692"/>
    </source>
</evidence>
<reference evidence="9 10" key="1">
    <citation type="submission" date="2019-04" db="EMBL/GenBank/DDBJ databases">
        <title>Isachenkonia alkalipeptolytica gen. nov. sp. nov. a new anaerobic, alkiliphilic organothrophic bacterium capable to reduce synthesized ferrihydrite isolated from a soda lake.</title>
        <authorList>
            <person name="Toshchakov S.V."/>
            <person name="Zavarzina D.G."/>
            <person name="Zhilina T.N."/>
            <person name="Kostrikina N.A."/>
            <person name="Kublanov I.V."/>
        </authorList>
    </citation>
    <scope>NUCLEOTIDE SEQUENCE [LARGE SCALE GENOMIC DNA]</scope>
    <source>
        <strain evidence="9 10">Z-1701</strain>
    </source>
</reference>
<feature type="transmembrane region" description="Helical" evidence="6">
    <location>
        <begin position="12"/>
        <end position="31"/>
    </location>
</feature>
<comment type="caution">
    <text evidence="9">The sequence shown here is derived from an EMBL/GenBank/DDBJ whole genome shotgun (WGS) entry which is preliminary data.</text>
</comment>
<feature type="transmembrane region" description="Helical" evidence="6">
    <location>
        <begin position="387"/>
        <end position="410"/>
    </location>
</feature>
<dbReference type="GO" id="GO:0005886">
    <property type="term" value="C:plasma membrane"/>
    <property type="evidence" value="ECO:0007669"/>
    <property type="project" value="UniProtKB-SubCell"/>
</dbReference>
<keyword evidence="5 6" id="KW-0472">Membrane</keyword>
<dbReference type="PANTHER" id="PTHR30619">
    <property type="entry name" value="DNA INTERNALIZATION/COMPETENCE PROTEIN COMEC/REC2"/>
    <property type="match status" value="1"/>
</dbReference>
<dbReference type="EMBL" id="SUMG01000004">
    <property type="protein sequence ID" value="NBG87925.1"/>
    <property type="molecule type" value="Genomic_DNA"/>
</dbReference>
<keyword evidence="3 6" id="KW-0812">Transmembrane</keyword>
<feature type="transmembrane region" description="Helical" evidence="6">
    <location>
        <begin position="262"/>
        <end position="283"/>
    </location>
</feature>
<dbReference type="InterPro" id="IPR004477">
    <property type="entry name" value="ComEC_N"/>
</dbReference>
<feature type="transmembrane region" description="Helical" evidence="6">
    <location>
        <begin position="355"/>
        <end position="375"/>
    </location>
</feature>
<evidence type="ECO:0000313" key="9">
    <source>
        <dbReference type="EMBL" id="NBG87925.1"/>
    </source>
</evidence>
<comment type="subcellular location">
    <subcellularLocation>
        <location evidence="1">Cell membrane</location>
        <topology evidence="1">Multi-pass membrane protein</topology>
    </subcellularLocation>
</comment>
<keyword evidence="10" id="KW-1185">Reference proteome</keyword>
<feature type="domain" description="ComEC/Rec2-related protein" evidence="7">
    <location>
        <begin position="241"/>
        <end position="504"/>
    </location>
</feature>
<dbReference type="Pfam" id="PF13567">
    <property type="entry name" value="DUF4131"/>
    <property type="match status" value="1"/>
</dbReference>
<dbReference type="Proteomes" id="UP000449710">
    <property type="component" value="Unassembled WGS sequence"/>
</dbReference>
<dbReference type="NCBIfam" id="TIGR00360">
    <property type="entry name" value="ComEC_N-term"/>
    <property type="match status" value="1"/>
</dbReference>
<feature type="transmembrane region" description="Helical" evidence="6">
    <location>
        <begin position="70"/>
        <end position="87"/>
    </location>
</feature>
<feature type="domain" description="DUF4131" evidence="8">
    <location>
        <begin position="46"/>
        <end position="197"/>
    </location>
</feature>
<feature type="transmembrane region" description="Helical" evidence="6">
    <location>
        <begin position="292"/>
        <end position="313"/>
    </location>
</feature>
<evidence type="ECO:0000259" key="8">
    <source>
        <dbReference type="Pfam" id="PF13567"/>
    </source>
</evidence>
<evidence type="ECO:0000256" key="2">
    <source>
        <dbReference type="ARBA" id="ARBA00022475"/>
    </source>
</evidence>
<dbReference type="Pfam" id="PF03772">
    <property type="entry name" value="Competence"/>
    <property type="match status" value="1"/>
</dbReference>
<dbReference type="PANTHER" id="PTHR30619:SF1">
    <property type="entry name" value="RECOMBINATION PROTEIN 2"/>
    <property type="match status" value="1"/>
</dbReference>
<feature type="transmembrane region" description="Helical" evidence="6">
    <location>
        <begin position="422"/>
        <end position="445"/>
    </location>
</feature>
<dbReference type="InterPro" id="IPR052159">
    <property type="entry name" value="Competence_DNA_uptake"/>
</dbReference>
<proteinExistence type="predicted"/>
<keyword evidence="4 6" id="KW-1133">Transmembrane helix</keyword>
<feature type="transmembrane region" description="Helical" evidence="6">
    <location>
        <begin position="451"/>
        <end position="470"/>
    </location>
</feature>
<accession>A0AA43XJB8</accession>
<gene>
    <name evidence="9" type="ORF">ISALK_05375</name>
</gene>
<feature type="transmembrane region" description="Helical" evidence="6">
    <location>
        <begin position="482"/>
        <end position="502"/>
    </location>
</feature>
<evidence type="ECO:0000313" key="10">
    <source>
        <dbReference type="Proteomes" id="UP000449710"/>
    </source>
</evidence>
<dbReference type="AlphaFoldDB" id="A0AA43XJB8"/>
<organism evidence="9 10">
    <name type="scientific">Isachenkonia alkalipeptolytica</name>
    <dbReference type="NCBI Taxonomy" id="2565777"/>
    <lineage>
        <taxon>Bacteria</taxon>
        <taxon>Bacillati</taxon>
        <taxon>Bacillota</taxon>
        <taxon>Clostridia</taxon>
        <taxon>Eubacteriales</taxon>
        <taxon>Clostridiaceae</taxon>
        <taxon>Isachenkonia</taxon>
    </lineage>
</organism>
<protein>
    <submittedName>
        <fullName evidence="9">ComEC family competence protein</fullName>
    </submittedName>
</protein>
<evidence type="ECO:0000259" key="7">
    <source>
        <dbReference type="Pfam" id="PF03772"/>
    </source>
</evidence>
<evidence type="ECO:0000256" key="5">
    <source>
        <dbReference type="ARBA" id="ARBA00023136"/>
    </source>
</evidence>
<evidence type="ECO:0000256" key="6">
    <source>
        <dbReference type="SAM" id="Phobius"/>
    </source>
</evidence>
<feature type="transmembrane region" description="Helical" evidence="6">
    <location>
        <begin position="37"/>
        <end position="58"/>
    </location>
</feature>
<sequence length="521" mass="58497">MKNRDGLEVKRLFIPLFFALMAGMIGNHYGLEKHEMIIGAMAITCFVVVVVITVATFTGVDFGRKLISKSFFLLIALSFLLIGHQLYSHHVEKDPLAFFTEQDSIALEAYVERVRERDFATDYEVFSPLLIINGEEVSFRERQTLRIYGIDHGYNSGDRIQIHSPVVEAVSSARPPDSSYDLYLKSRGIHNRLQASPSQVELLSKDGFYHQGFFPENRRRALNFMDHSLQEPQNQLMKSVLLGNQGFLEEDLREAFAQTGTAHIIAVSGLHVGILVIVFTLFFRALGIGKQLYLWMILGILFLYGYLIAFPISMVRAGMMYGLYILAFYQHRPYDGLHALAVVGIISLFVNPLALFTVSFQLSFTATASILLLYSKFDKGLSFLPKLLRSLVAVTLAAQLGTLPLMAYYFGQISIISIGANLLLMPTMGMLLSLGITGVFLGLIIEPLGMAVNVFTNGLLTYQIALVRFLQKIPGAFMEIGTFHFGWVIGYYIIIVSIYLYIEKRGFDYDMERIQKTPAAG</sequence>
<evidence type="ECO:0000256" key="1">
    <source>
        <dbReference type="ARBA" id="ARBA00004651"/>
    </source>
</evidence>
<dbReference type="InterPro" id="IPR025405">
    <property type="entry name" value="DUF4131"/>
</dbReference>
<keyword evidence="2" id="KW-1003">Cell membrane</keyword>
<evidence type="ECO:0000256" key="4">
    <source>
        <dbReference type="ARBA" id="ARBA00022989"/>
    </source>
</evidence>